<accession>A0AAW4FUH2</accession>
<name>A0AAW4FUH2_9HYPH</name>
<protein>
    <recommendedName>
        <fullName evidence="3">Transposase</fullName>
    </recommendedName>
</protein>
<comment type="caution">
    <text evidence="1">The sequence shown here is derived from an EMBL/GenBank/DDBJ whole genome shotgun (WGS) entry which is preliminary data.</text>
</comment>
<evidence type="ECO:0008006" key="3">
    <source>
        <dbReference type="Google" id="ProtNLM"/>
    </source>
</evidence>
<organism evidence="1 2">
    <name type="scientific">Ensifer canadensis</name>
    <dbReference type="NCBI Taxonomy" id="555315"/>
    <lineage>
        <taxon>Bacteria</taxon>
        <taxon>Pseudomonadati</taxon>
        <taxon>Pseudomonadota</taxon>
        <taxon>Alphaproteobacteria</taxon>
        <taxon>Hyphomicrobiales</taxon>
        <taxon>Rhizobiaceae</taxon>
        <taxon>Sinorhizobium/Ensifer group</taxon>
        <taxon>Ensifer</taxon>
    </lineage>
</organism>
<sequence length="74" mass="8687">MTLHPPGNKAKMSRRERELLLESLLIDELELTFTPRGNPDRRFLGLVDFLARQAARECFAEEVKMMRRRGKRTS</sequence>
<dbReference type="AlphaFoldDB" id="A0AAW4FUH2"/>
<dbReference type="RefSeq" id="WP_203529597.1">
    <property type="nucleotide sequence ID" value="NZ_CP083374.1"/>
</dbReference>
<gene>
    <name evidence="1" type="ORF">GFB56_30425</name>
</gene>
<dbReference type="EMBL" id="WXFA01000037">
    <property type="protein sequence ID" value="MBM3095052.1"/>
    <property type="molecule type" value="Genomic_DNA"/>
</dbReference>
<proteinExistence type="predicted"/>
<reference evidence="1 2" key="1">
    <citation type="submission" date="2020-01" db="EMBL/GenBank/DDBJ databases">
        <title>Draft genome assembly of Ensifer adhaerens T173.</title>
        <authorList>
            <person name="Craig J.E."/>
            <person name="Stinchcombe J.R."/>
        </authorList>
    </citation>
    <scope>NUCLEOTIDE SEQUENCE [LARGE SCALE GENOMIC DNA]</scope>
    <source>
        <strain evidence="1 2">T173</strain>
    </source>
</reference>
<keyword evidence="2" id="KW-1185">Reference proteome</keyword>
<evidence type="ECO:0000313" key="1">
    <source>
        <dbReference type="EMBL" id="MBM3095052.1"/>
    </source>
</evidence>
<dbReference type="Proteomes" id="UP000744980">
    <property type="component" value="Unassembled WGS sequence"/>
</dbReference>
<evidence type="ECO:0000313" key="2">
    <source>
        <dbReference type="Proteomes" id="UP000744980"/>
    </source>
</evidence>